<protein>
    <submittedName>
        <fullName evidence="1">Uncharacterized protein</fullName>
    </submittedName>
</protein>
<evidence type="ECO:0000313" key="1">
    <source>
        <dbReference type="EMBL" id="SLM48113.1"/>
    </source>
</evidence>
<keyword evidence="2" id="KW-1185">Reference proteome</keyword>
<sequence>MFYQKIRQCSPLDPSEMLWIELDSGVCRPITLDEYIYPVTPTHSGRSDSDIGILLARSQQVRGMMMNTRTTNSPQSPQSRVLMRVWSWLVYDAVEADAMCLCACHLGAVRHSTACICAPCPSCRLRIQAARMSEHRCQCREAEKGGRQNAVETPRAA</sequence>
<reference evidence="1 2" key="1">
    <citation type="submission" date="2017-03" db="EMBL/GenBank/DDBJ databases">
        <authorList>
            <person name="Afonso C.L."/>
            <person name="Miller P.J."/>
            <person name="Scott M.A."/>
            <person name="Spackman E."/>
            <person name="Goraichik I."/>
            <person name="Dimitrov K.M."/>
            <person name="Suarez D.L."/>
            <person name="Swayne D.E."/>
        </authorList>
    </citation>
    <scope>NUCLEOTIDE SEQUENCE [LARGE SCALE GENOMIC DNA]</scope>
    <source>
        <strain evidence="1">Genome sequencing of Nitrospira japonica strain NJ11</strain>
    </source>
</reference>
<proteinExistence type="predicted"/>
<accession>A0A1W1I5K7</accession>
<dbReference type="AlphaFoldDB" id="A0A1W1I5K7"/>
<name>A0A1W1I5K7_9BACT</name>
<dbReference type="STRING" id="1325564.NSJP_1941"/>
<dbReference type="EMBL" id="LT828648">
    <property type="protein sequence ID" value="SLM48113.1"/>
    <property type="molecule type" value="Genomic_DNA"/>
</dbReference>
<evidence type="ECO:0000313" key="2">
    <source>
        <dbReference type="Proteomes" id="UP000192042"/>
    </source>
</evidence>
<gene>
    <name evidence="1" type="ORF">NSJP_1941</name>
</gene>
<dbReference type="Proteomes" id="UP000192042">
    <property type="component" value="Chromosome I"/>
</dbReference>
<dbReference type="KEGG" id="nja:NSJP_1941"/>
<organism evidence="1 2">
    <name type="scientific">Nitrospira japonica</name>
    <dbReference type="NCBI Taxonomy" id="1325564"/>
    <lineage>
        <taxon>Bacteria</taxon>
        <taxon>Pseudomonadati</taxon>
        <taxon>Nitrospirota</taxon>
        <taxon>Nitrospiria</taxon>
        <taxon>Nitrospirales</taxon>
        <taxon>Nitrospiraceae</taxon>
        <taxon>Nitrospira</taxon>
    </lineage>
</organism>